<proteinExistence type="predicted"/>
<accession>A0AA38IYF9</accession>
<organism evidence="1 2">
    <name type="scientific">Zophobas morio</name>
    <dbReference type="NCBI Taxonomy" id="2755281"/>
    <lineage>
        <taxon>Eukaryota</taxon>
        <taxon>Metazoa</taxon>
        <taxon>Ecdysozoa</taxon>
        <taxon>Arthropoda</taxon>
        <taxon>Hexapoda</taxon>
        <taxon>Insecta</taxon>
        <taxon>Pterygota</taxon>
        <taxon>Neoptera</taxon>
        <taxon>Endopterygota</taxon>
        <taxon>Coleoptera</taxon>
        <taxon>Polyphaga</taxon>
        <taxon>Cucujiformia</taxon>
        <taxon>Tenebrionidae</taxon>
        <taxon>Zophobas</taxon>
    </lineage>
</organism>
<protein>
    <submittedName>
        <fullName evidence="1">Uncharacterized protein</fullName>
    </submittedName>
</protein>
<comment type="caution">
    <text evidence="1">The sequence shown here is derived from an EMBL/GenBank/DDBJ whole genome shotgun (WGS) entry which is preliminary data.</text>
</comment>
<evidence type="ECO:0000313" key="2">
    <source>
        <dbReference type="Proteomes" id="UP001168821"/>
    </source>
</evidence>
<reference evidence="1" key="1">
    <citation type="journal article" date="2023" name="G3 (Bethesda)">
        <title>Whole genome assemblies of Zophobas morio and Tenebrio molitor.</title>
        <authorList>
            <person name="Kaur S."/>
            <person name="Stinson S.A."/>
            <person name="diCenzo G.C."/>
        </authorList>
    </citation>
    <scope>NUCLEOTIDE SEQUENCE</scope>
    <source>
        <strain evidence="1">QUZm001</strain>
    </source>
</reference>
<evidence type="ECO:0000313" key="1">
    <source>
        <dbReference type="EMBL" id="KAJ3663274.1"/>
    </source>
</evidence>
<sequence>MRPATKAMKIPLLSTYLANGIQYCPKGPRESIKKYTSPHTKLCSFGRRERLDHRAGAACTCANRNRRKHQSTDLRKCYVAETSTEMLHSRNIDPNL</sequence>
<gene>
    <name evidence="1" type="ORF">Zmor_007577</name>
</gene>
<name>A0AA38IYF9_9CUCU</name>
<dbReference type="EMBL" id="JALNTZ010000002">
    <property type="protein sequence ID" value="KAJ3663274.1"/>
    <property type="molecule type" value="Genomic_DNA"/>
</dbReference>
<dbReference type="AlphaFoldDB" id="A0AA38IYF9"/>
<keyword evidence="2" id="KW-1185">Reference proteome</keyword>
<dbReference type="Proteomes" id="UP001168821">
    <property type="component" value="Unassembled WGS sequence"/>
</dbReference>